<dbReference type="Proteomes" id="UP000191040">
    <property type="component" value="Chromosome I"/>
</dbReference>
<accession>A0A1T4Z3A5</accession>
<dbReference type="OrthoDB" id="7869604at2"/>
<evidence type="ECO:0000313" key="1">
    <source>
        <dbReference type="EMBL" id="SKB08504.1"/>
    </source>
</evidence>
<keyword evidence="2" id="KW-1185">Reference proteome</keyword>
<dbReference type="STRING" id="1736691.SAMN06295964_2185"/>
<protein>
    <submittedName>
        <fullName evidence="1">Uncharacterized protein</fullName>
    </submittedName>
</protein>
<evidence type="ECO:0000313" key="2">
    <source>
        <dbReference type="Proteomes" id="UP000191040"/>
    </source>
</evidence>
<sequence>MAEDARNRFAEDVFTHRVTKDGKVLVTWQGRTVTTVSGRAAERLVSRLDGADRREVQHLLARATGHFKH</sequence>
<dbReference type="RefSeq" id="WP_078700187.1">
    <property type="nucleotide sequence ID" value="NZ_LT796768.1"/>
</dbReference>
<proteinExistence type="predicted"/>
<dbReference type="EMBL" id="LT796768">
    <property type="protein sequence ID" value="SKB08504.1"/>
    <property type="molecule type" value="Genomic_DNA"/>
</dbReference>
<organism evidence="1 2">
    <name type="scientific">Aeromicrobium choanae</name>
    <dbReference type="NCBI Taxonomy" id="1736691"/>
    <lineage>
        <taxon>Bacteria</taxon>
        <taxon>Bacillati</taxon>
        <taxon>Actinomycetota</taxon>
        <taxon>Actinomycetes</taxon>
        <taxon>Propionibacteriales</taxon>
        <taxon>Nocardioidaceae</taxon>
        <taxon>Aeromicrobium</taxon>
    </lineage>
</organism>
<gene>
    <name evidence="1" type="ORF">SAMN06295964_2185</name>
</gene>
<name>A0A1T4Z3A5_9ACTN</name>
<dbReference type="AlphaFoldDB" id="A0A1T4Z3A5"/>
<reference evidence="2" key="1">
    <citation type="submission" date="2017-02" db="EMBL/GenBank/DDBJ databases">
        <authorList>
            <person name="Varghese N."/>
            <person name="Submissions S."/>
        </authorList>
    </citation>
    <scope>NUCLEOTIDE SEQUENCE [LARGE SCALE GENOMIC DNA]</scope>
    <source>
        <strain evidence="2">9H-4</strain>
    </source>
</reference>